<evidence type="ECO:0000256" key="1">
    <source>
        <dbReference type="SAM" id="Coils"/>
    </source>
</evidence>
<dbReference type="Gene3D" id="3.40.50.300">
    <property type="entry name" value="P-loop containing nucleotide triphosphate hydrolases"/>
    <property type="match status" value="1"/>
</dbReference>
<reference evidence="2 3" key="1">
    <citation type="submission" date="2019-05" db="EMBL/GenBank/DDBJ databases">
        <title>The metagenome of a microbial culture collection derived from dairy environment covers the genomic content of the human microbiome.</title>
        <authorList>
            <person name="Roder T."/>
            <person name="Wuthrich D."/>
            <person name="Sattari Z."/>
            <person name="Von Ah U."/>
            <person name="Bar C."/>
            <person name="Ronchi F."/>
            <person name="Macpherson A.J."/>
            <person name="Ganal-Vonarburg S.C."/>
            <person name="Bruggmann R."/>
            <person name="Vergeres G."/>
        </authorList>
    </citation>
    <scope>NUCLEOTIDE SEQUENCE [LARGE SCALE GENOMIC DNA]</scope>
    <source>
        <strain evidence="2 3">FAM 18815</strain>
    </source>
</reference>
<protein>
    <recommendedName>
        <fullName evidence="4">Chromosome segregation ATPase</fullName>
    </recommendedName>
</protein>
<evidence type="ECO:0008006" key="4">
    <source>
        <dbReference type="Google" id="ProtNLM"/>
    </source>
</evidence>
<name>A0A5R9BZ53_9LACO</name>
<dbReference type="Proteomes" id="UP000305541">
    <property type="component" value="Unassembled WGS sequence"/>
</dbReference>
<dbReference type="SUPFAM" id="SSF52540">
    <property type="entry name" value="P-loop containing nucleoside triphosphate hydrolases"/>
    <property type="match status" value="1"/>
</dbReference>
<evidence type="ECO:0000313" key="3">
    <source>
        <dbReference type="Proteomes" id="UP000305541"/>
    </source>
</evidence>
<accession>A0A5R9BZ53</accession>
<dbReference type="RefSeq" id="WP_138473536.1">
    <property type="nucleotide sequence ID" value="NZ_VBTH01000001.1"/>
</dbReference>
<gene>
    <name evidence="2" type="ORF">FEZ51_00165</name>
</gene>
<dbReference type="InterPro" id="IPR027417">
    <property type="entry name" value="P-loop_NTPase"/>
</dbReference>
<sequence length="673" mass="75585">MKNDYLHPVSFHLRNFGQYQKLDLNAATAGNLTLLGPNGVGKTTLANAFYPVLIDGSIATPNFNPALSSDAVNNNSTSPRNTTRDKRTFNSMLLGWGTSQYQVRTGYTYMTLASSKRQVTLGIGAHRQTDGKKSATWWFVLDSKDTNNFTCCDDNGLALSKDDFRDANASFGEELQLYDTWQAYRGAVARDIYGFDSGEVLGKLTNAYRLLASPILTSGSARFAPIPDALRIAQEPIDREGIIEPLAKSQQNLNQTLALQHELENGLNRLKRIKKAQFWGNLNRLSDPDGLLPLHTKLATQRDEAQAAITGALAKINRLAEQLDDYQDLRDQADERLADLQTKLYAQDSLEQRRDYLDTQIKDWRSQLEIYQHQLIEKDADEQAVTNYQLKLTDLIQDAKSLQVQQLNPVLVHLNGLSANHIELTQALAEIDNDKVLSSLGHYLTLKQRQLTNYQHLSAAILQTNADVELVIGMEQDMGTAIDTRLTGRLKANVNADLHADNRHIHEAGAAAMNEKVKQLQAQQQTLLTNATDLKTFLKDSDFLKKLQSLQDQLDKAMHRFHDNQHDQELAQVQLKAAQAQLDKLITEIDPNFDPAVADTQIGVLTDERNDLQLDPTLTEQVDQQKNKIRGLEATINNLIRQRGEAEGNSRITEKNLCTKYARFDKSRRTVDN</sequence>
<feature type="coiled-coil region" evidence="1">
    <location>
        <begin position="302"/>
        <end position="343"/>
    </location>
</feature>
<dbReference type="AlphaFoldDB" id="A0A5R9BZ53"/>
<organism evidence="2 3">
    <name type="scientific">Pediococcus stilesii</name>
    <dbReference type="NCBI Taxonomy" id="331679"/>
    <lineage>
        <taxon>Bacteria</taxon>
        <taxon>Bacillati</taxon>
        <taxon>Bacillota</taxon>
        <taxon>Bacilli</taxon>
        <taxon>Lactobacillales</taxon>
        <taxon>Lactobacillaceae</taxon>
        <taxon>Pediococcus</taxon>
    </lineage>
</organism>
<feature type="coiled-coil region" evidence="1">
    <location>
        <begin position="622"/>
        <end position="649"/>
    </location>
</feature>
<dbReference type="EMBL" id="VBTH01000001">
    <property type="protein sequence ID" value="TLQ05633.1"/>
    <property type="molecule type" value="Genomic_DNA"/>
</dbReference>
<dbReference type="OrthoDB" id="2329234at2"/>
<evidence type="ECO:0000313" key="2">
    <source>
        <dbReference type="EMBL" id="TLQ05633.1"/>
    </source>
</evidence>
<proteinExistence type="predicted"/>
<comment type="caution">
    <text evidence="2">The sequence shown here is derived from an EMBL/GenBank/DDBJ whole genome shotgun (WGS) entry which is preliminary data.</text>
</comment>
<keyword evidence="1" id="KW-0175">Coiled coil</keyword>